<comment type="subcellular location">
    <subcellularLocation>
        <location evidence="1 11">Nucleus</location>
    </subcellularLocation>
</comment>
<dbReference type="EMBL" id="KV921921">
    <property type="protein sequence ID" value="ORE06524.1"/>
    <property type="molecule type" value="Genomic_DNA"/>
</dbReference>
<feature type="compositionally biased region" description="Low complexity" evidence="12">
    <location>
        <begin position="1247"/>
        <end position="1265"/>
    </location>
</feature>
<comment type="function">
    <text evidence="11">ATP-dependent DNA helicase involved in DNA damage repair by homologous recombination and in genome maintenance. Capable of unwinding D-loops. Plays a role in limiting crossover recombinants during mitotic DNA double-strand break (DSB) repair. Component of a FANCM-MHF complex which promotes gene conversion at blocked replication forks, probably by reversal of the stalled fork.</text>
</comment>
<dbReference type="GO" id="GO:0016887">
    <property type="term" value="F:ATP hydrolysis activity"/>
    <property type="evidence" value="ECO:0007669"/>
    <property type="project" value="RHEA"/>
</dbReference>
<dbReference type="SMART" id="SM00487">
    <property type="entry name" value="DEXDc"/>
    <property type="match status" value="1"/>
</dbReference>
<evidence type="ECO:0000256" key="1">
    <source>
        <dbReference type="ARBA" id="ARBA00004123"/>
    </source>
</evidence>
<evidence type="ECO:0000256" key="2">
    <source>
        <dbReference type="ARBA" id="ARBA00009889"/>
    </source>
</evidence>
<keyword evidence="3" id="KW-0547">Nucleotide-binding</keyword>
<dbReference type="PROSITE" id="PS51192">
    <property type="entry name" value="HELICASE_ATP_BIND_1"/>
    <property type="match status" value="1"/>
</dbReference>
<dbReference type="CDD" id="cd18033">
    <property type="entry name" value="DEXDc_FANCM"/>
    <property type="match status" value="1"/>
</dbReference>
<evidence type="ECO:0000313" key="15">
    <source>
        <dbReference type="EMBL" id="ORE06524.1"/>
    </source>
</evidence>
<dbReference type="Proteomes" id="UP000242414">
    <property type="component" value="Unassembled WGS sequence"/>
</dbReference>
<dbReference type="InterPro" id="IPR027417">
    <property type="entry name" value="P-loop_NTPase"/>
</dbReference>
<reference evidence="15" key="1">
    <citation type="journal article" date="2016" name="Proc. Natl. Acad. Sci. U.S.A.">
        <title>Lipid metabolic changes in an early divergent fungus govern the establishment of a mutualistic symbiosis with endobacteria.</title>
        <authorList>
            <person name="Lastovetsky O.A."/>
            <person name="Gaspar M.L."/>
            <person name="Mondo S.J."/>
            <person name="LaButti K.M."/>
            <person name="Sandor L."/>
            <person name="Grigoriev I.V."/>
            <person name="Henry S.A."/>
            <person name="Pawlowska T.E."/>
        </authorList>
    </citation>
    <scope>NUCLEOTIDE SEQUENCE [LARGE SCALE GENOMIC DNA]</scope>
    <source>
        <strain evidence="15">ATCC 52814</strain>
    </source>
</reference>
<dbReference type="OrthoDB" id="164902at2759"/>
<evidence type="ECO:0000259" key="14">
    <source>
        <dbReference type="PROSITE" id="PS51194"/>
    </source>
</evidence>
<proteinExistence type="inferred from homology"/>
<sequence>MADLQDDLDFDDLEDDIDMEELVAAAETVEQEHGARNGQISFVSNEDDPIPPTPLPEDTPSFHPLDVNNLCTWIYPINYPVRGYQLNIVQKALFNNTLVALPTGLGKTFIAAVVMFNYWRWFPNSKIIFMAPTRPLVDQQIEACFYICGLPQSDTCDLTGSTSPAARRDLWKKKRVFFATPQTVQKDIISNTCPAEQVVCVVVDEAHKATGNYAYSEVVRRIAKKNEHFRVLALTATPGSNLDAVQDVIRNLRITNVQIRTEESMDIREFSHGKNIQNVIVRLDYTEGASGDLPALIARFRDNVFKPLLLDLSKKPTNVTPDPDQWSPFRLRSSRTYFTTTSSNLNRHLVFQIVSTFLVTESVSRAYELLCQHGVAPFVESLENTLEELEEKVKSGKNMTFPQKNLYNNAVVKSMLQELNQKMQRPDFIGHPKMEKLLSILLSHFGNLENGQASKVMIFSSFRSSVMDICRVLERHQPMIRATYFVGQATGKKGKGLRQAEQQEIIQKFKSNNYNVIVSTSIGEEGLDIGEVDLIICYDSQTSPIRMLQRMGRTGRQRRGKCILLMTESEEKKFAQAKDAYSKIQRLIAQPGMITYHRPNPIVIPAGYRPVISKQVLNIGAYQPKLTGTKRKRQDGRDRSIISAEGKLTEMGKTVLLNSFSTASHRFTEIDDIFSRYWPIQSMTKSLNRYVPLQIQEKGYRRIGHSRRTTEFIKLVQRMEHRILNPGQNVPFKAPEKRQTKLILPKKSVKKKKQPHDSFTINDDDFQEFIENNDISHFIHTEDNHQSGLILPKKRMGLDHSLDESFDRLGHQDNKSKSKAAEQENEVTEGGDITSGHSWESILPSSVYEDPLLQTQLPKQGQSSKSGVIDKENNGRPQKSKEAEIMVMNNNNRAYKESSHIEFGDIDLDDDIELLAEVPQLFAKQKQVAPKQEQSVIQYTEQVVEQVNSVNYDGYFDEYLAPRFPFENDLSDHGVTATTTAFIWTSTVPDFTTRALQLLKERQINIKEITGRFVAMRALSEYSNSMSNIRTSVSVNNIPSQTPSFDDDDEVNVELLMAMPDKDMADRKPQANTAAEGNENNPVCLDEREEDDVVDEFDFGLFSDLDEMHIASLIENRIDDELPALHHFDAVSTAEARKMNSQKSKALLYYSNNDTIKGDDQERTKVADGIEHKAKPVSIDHSVVEDDDEVITFDFENMAQDISQSSCEVASTTHPEETLDSSPFESIRRPQEPPLPVNDGDDDNEGSCHSRQSSSSLLMQLSTGQCRSPLRNHVQPSNANIESPLRNTIKSADEESPLIVYRRRKRIIREDSIDEPNAVTKKQKLTIPESSQEDEVSMSTTRQEPLLQRLKATSTMSHKHKYTEEERIGNPFIDDEAERSSDGGHTTDDSEEEGASSNMDSFIVDDTCSSQSRQSVDENIDQGPDQNIDIYRQSLIHHDVLVTRDMQPMFQRNEESRRRHWLDRINLDKYNGEEDDETIEETEDSIIEEFSSEIAPKDTIQISDDDFM</sequence>
<evidence type="ECO:0000256" key="4">
    <source>
        <dbReference type="ARBA" id="ARBA00022763"/>
    </source>
</evidence>
<feature type="compositionally biased region" description="Polar residues" evidence="12">
    <location>
        <begin position="1274"/>
        <end position="1288"/>
    </location>
</feature>
<feature type="region of interest" description="Disordered" evidence="12">
    <location>
        <begin position="1319"/>
        <end position="1398"/>
    </location>
</feature>
<feature type="region of interest" description="Disordered" evidence="12">
    <location>
        <begin position="1204"/>
        <end position="1288"/>
    </location>
</feature>
<feature type="compositionally biased region" description="Basic and acidic residues" evidence="12">
    <location>
        <begin position="1378"/>
        <end position="1388"/>
    </location>
</feature>
<evidence type="ECO:0000256" key="5">
    <source>
        <dbReference type="ARBA" id="ARBA00022801"/>
    </source>
</evidence>
<feature type="region of interest" description="Disordered" evidence="12">
    <location>
        <begin position="30"/>
        <end position="54"/>
    </location>
</feature>
<dbReference type="InterPro" id="IPR001650">
    <property type="entry name" value="Helicase_C-like"/>
</dbReference>
<dbReference type="VEuPathDB" id="FungiDB:BCV72DRAFT_291722"/>
<dbReference type="Pfam" id="PF00271">
    <property type="entry name" value="Helicase_C"/>
    <property type="match status" value="1"/>
</dbReference>
<dbReference type="Pfam" id="PF00270">
    <property type="entry name" value="DEAD"/>
    <property type="match status" value="1"/>
</dbReference>
<feature type="compositionally biased region" description="Basic and acidic residues" evidence="12">
    <location>
        <begin position="806"/>
        <end position="822"/>
    </location>
</feature>
<feature type="compositionally biased region" description="Polar residues" evidence="12">
    <location>
        <begin position="857"/>
        <end position="866"/>
    </location>
</feature>
<dbReference type="InterPro" id="IPR044749">
    <property type="entry name" value="FANCM_DEXDc"/>
</dbReference>
<dbReference type="CDD" id="cd12091">
    <property type="entry name" value="FANCM_ID"/>
    <property type="match status" value="1"/>
</dbReference>
<gene>
    <name evidence="15" type="ORF">BCV72DRAFT_291722</name>
</gene>
<dbReference type="GO" id="GO:0009378">
    <property type="term" value="F:four-way junction helicase activity"/>
    <property type="evidence" value="ECO:0007669"/>
    <property type="project" value="TreeGrafter"/>
</dbReference>
<dbReference type="InterPro" id="IPR039686">
    <property type="entry name" value="FANCM/Mph1-like_ID"/>
</dbReference>
<dbReference type="FunFam" id="3.40.50.300:FF:000861">
    <property type="entry name" value="Fanconi anemia, complementation group M"/>
    <property type="match status" value="1"/>
</dbReference>
<feature type="compositionally biased region" description="Polar residues" evidence="12">
    <location>
        <begin position="1204"/>
        <end position="1213"/>
    </location>
</feature>
<feature type="compositionally biased region" description="Basic and acidic residues" evidence="12">
    <location>
        <begin position="868"/>
        <end position="882"/>
    </location>
</feature>
<accession>A0A1X0R3G1</accession>
<evidence type="ECO:0000256" key="8">
    <source>
        <dbReference type="ARBA" id="ARBA00023125"/>
    </source>
</evidence>
<evidence type="ECO:0000256" key="12">
    <source>
        <dbReference type="SAM" id="MobiDB-lite"/>
    </source>
</evidence>
<keyword evidence="8" id="KW-0238">DNA-binding</keyword>
<dbReference type="InterPro" id="IPR014001">
    <property type="entry name" value="Helicase_ATP-bd"/>
</dbReference>
<comment type="similarity">
    <text evidence="2 11">Belongs to the DEAD box helicase family. DEAH subfamily. FANCM sub-subfamily.</text>
</comment>
<keyword evidence="4" id="KW-0227">DNA damage</keyword>
<dbReference type="PANTHER" id="PTHR14025:SF20">
    <property type="entry name" value="FANCONI ANEMIA GROUP M PROTEIN"/>
    <property type="match status" value="1"/>
</dbReference>
<evidence type="ECO:0000256" key="11">
    <source>
        <dbReference type="RuleBase" id="RU367027"/>
    </source>
</evidence>
<feature type="region of interest" description="Disordered" evidence="12">
    <location>
        <begin position="806"/>
        <end position="839"/>
    </location>
</feature>
<dbReference type="GO" id="GO:0005524">
    <property type="term" value="F:ATP binding"/>
    <property type="evidence" value="ECO:0007669"/>
    <property type="project" value="UniProtKB-UniRule"/>
</dbReference>
<feature type="domain" description="Helicase ATP-binding" evidence="13">
    <location>
        <begin position="88"/>
        <end position="256"/>
    </location>
</feature>
<comment type="catalytic activity">
    <reaction evidence="11">
        <text>ATP + H2O = ADP + phosphate + H(+)</text>
        <dbReference type="Rhea" id="RHEA:13065"/>
        <dbReference type="ChEBI" id="CHEBI:15377"/>
        <dbReference type="ChEBI" id="CHEBI:15378"/>
        <dbReference type="ChEBI" id="CHEBI:30616"/>
        <dbReference type="ChEBI" id="CHEBI:43474"/>
        <dbReference type="ChEBI" id="CHEBI:456216"/>
        <dbReference type="EC" id="3.6.4.12"/>
    </reaction>
</comment>
<dbReference type="SUPFAM" id="SSF52540">
    <property type="entry name" value="P-loop containing nucleoside triphosphate hydrolases"/>
    <property type="match status" value="1"/>
</dbReference>
<evidence type="ECO:0000256" key="9">
    <source>
        <dbReference type="ARBA" id="ARBA00023204"/>
    </source>
</evidence>
<dbReference type="GO" id="GO:0043138">
    <property type="term" value="F:3'-5' DNA helicase activity"/>
    <property type="evidence" value="ECO:0007669"/>
    <property type="project" value="InterPro"/>
</dbReference>
<dbReference type="Gene3D" id="3.40.50.300">
    <property type="entry name" value="P-loop containing nucleotide triphosphate hydrolases"/>
    <property type="match status" value="2"/>
</dbReference>
<keyword evidence="9" id="KW-0234">DNA repair</keyword>
<dbReference type="PANTHER" id="PTHR14025">
    <property type="entry name" value="FANCONI ANEMIA GROUP M FANCM FAMILY MEMBER"/>
    <property type="match status" value="1"/>
</dbReference>
<evidence type="ECO:0000256" key="7">
    <source>
        <dbReference type="ARBA" id="ARBA00022840"/>
    </source>
</evidence>
<evidence type="ECO:0000256" key="10">
    <source>
        <dbReference type="ARBA" id="ARBA00023242"/>
    </source>
</evidence>
<dbReference type="InterPro" id="IPR011545">
    <property type="entry name" value="DEAD/DEAH_box_helicase_dom"/>
</dbReference>
<dbReference type="SMART" id="SM00490">
    <property type="entry name" value="HELICc"/>
    <property type="match status" value="1"/>
</dbReference>
<keyword evidence="7" id="KW-0067">ATP-binding</keyword>
<organism evidence="15">
    <name type="scientific">Rhizopus microsporus var. microsporus</name>
    <dbReference type="NCBI Taxonomy" id="86635"/>
    <lineage>
        <taxon>Eukaryota</taxon>
        <taxon>Fungi</taxon>
        <taxon>Fungi incertae sedis</taxon>
        <taxon>Mucoromycota</taxon>
        <taxon>Mucoromycotina</taxon>
        <taxon>Mucoromycetes</taxon>
        <taxon>Mucorales</taxon>
        <taxon>Mucorineae</taxon>
        <taxon>Rhizopodaceae</taxon>
        <taxon>Rhizopus</taxon>
    </lineage>
</organism>
<evidence type="ECO:0000259" key="13">
    <source>
        <dbReference type="PROSITE" id="PS51192"/>
    </source>
</evidence>
<dbReference type="CDD" id="cd18801">
    <property type="entry name" value="SF2_C_FANCM_Hef"/>
    <property type="match status" value="1"/>
</dbReference>
<feature type="domain" description="Helicase C-terminal" evidence="14">
    <location>
        <begin position="433"/>
        <end position="602"/>
    </location>
</feature>
<comment type="subunit">
    <text evidence="11">Interacts with the MHF histone-fold complex to form the FANCM-MHF complex.</text>
</comment>
<feature type="region of interest" description="Disordered" evidence="12">
    <location>
        <begin position="857"/>
        <end position="882"/>
    </location>
</feature>
<keyword evidence="6" id="KW-0347">Helicase</keyword>
<dbReference type="GO" id="GO:0036297">
    <property type="term" value="P:interstrand cross-link repair"/>
    <property type="evidence" value="ECO:0007669"/>
    <property type="project" value="TreeGrafter"/>
</dbReference>
<keyword evidence="10" id="KW-0539">Nucleus</keyword>
<evidence type="ECO:0000256" key="3">
    <source>
        <dbReference type="ARBA" id="ARBA00022741"/>
    </source>
</evidence>
<dbReference type="GO" id="GO:0005634">
    <property type="term" value="C:nucleus"/>
    <property type="evidence" value="ECO:0007669"/>
    <property type="project" value="UniProtKB-SubCell"/>
</dbReference>
<name>A0A1X0R3G1_RHIZD</name>
<dbReference type="EC" id="3.6.4.12" evidence="11"/>
<dbReference type="PROSITE" id="PS51194">
    <property type="entry name" value="HELICASE_CTER"/>
    <property type="match status" value="1"/>
</dbReference>
<dbReference type="FunFam" id="3.40.50.300:FF:001992">
    <property type="entry name" value="ATP-dependent RNA helicase, putative"/>
    <property type="match status" value="1"/>
</dbReference>
<dbReference type="GO" id="GO:0000400">
    <property type="term" value="F:four-way junction DNA binding"/>
    <property type="evidence" value="ECO:0007669"/>
    <property type="project" value="TreeGrafter"/>
</dbReference>
<evidence type="ECO:0000256" key="6">
    <source>
        <dbReference type="ARBA" id="ARBA00022806"/>
    </source>
</evidence>
<keyword evidence="5 15" id="KW-0378">Hydrolase</keyword>
<dbReference type="GO" id="GO:0045003">
    <property type="term" value="P:double-strand break repair via synthesis-dependent strand annealing"/>
    <property type="evidence" value="ECO:0007669"/>
    <property type="project" value="TreeGrafter"/>
</dbReference>
<protein>
    <recommendedName>
        <fullName evidence="11">ATP-dependent DNA helicase</fullName>
        <ecNumber evidence="11">3.6.4.12</ecNumber>
    </recommendedName>
</protein>